<proteinExistence type="predicted"/>
<gene>
    <name evidence="2" type="ORF">EOS_34055</name>
</gene>
<comment type="caution">
    <text evidence="2">The sequence shown here is derived from an EMBL/GenBank/DDBJ whole genome shotgun (WGS) entry which is preliminary data.</text>
</comment>
<accession>A0A0J1CN05</accession>
<reference evidence="2 3" key="1">
    <citation type="journal article" date="2015" name="Genome Announc.">
        <title>Draft Genome Sequence of Burkholderia sp. Strain PML1(12), an Ectomycorrhizosphere-Inhabiting Bacterium with Effective Mineral-Weathering Ability.</title>
        <authorList>
            <person name="Uroz S."/>
            <person name="Oger P."/>
        </authorList>
    </citation>
    <scope>NUCLEOTIDE SEQUENCE [LARGE SCALE GENOMIC DNA]</scope>
    <source>
        <strain evidence="3">PML1(12)</strain>
    </source>
</reference>
<name>A0A0J1CN05_9BURK</name>
<dbReference type="InterPro" id="IPR050266">
    <property type="entry name" value="AB_hydrolase_sf"/>
</dbReference>
<keyword evidence="3" id="KW-1185">Reference proteome</keyword>
<evidence type="ECO:0000313" key="2">
    <source>
        <dbReference type="EMBL" id="KLU21791.1"/>
    </source>
</evidence>
<dbReference type="Proteomes" id="UP000035963">
    <property type="component" value="Unassembled WGS sequence"/>
</dbReference>
<feature type="domain" description="AB hydrolase-1" evidence="1">
    <location>
        <begin position="46"/>
        <end position="251"/>
    </location>
</feature>
<dbReference type="RefSeq" id="WP_047896623.1">
    <property type="nucleotide sequence ID" value="NZ_AEJF01000203.1"/>
</dbReference>
<dbReference type="Gene3D" id="3.40.50.1820">
    <property type="entry name" value="alpha/beta hydrolase"/>
    <property type="match status" value="1"/>
</dbReference>
<dbReference type="SUPFAM" id="SSF53474">
    <property type="entry name" value="alpha/beta-Hydrolases"/>
    <property type="match status" value="1"/>
</dbReference>
<evidence type="ECO:0000259" key="1">
    <source>
        <dbReference type="Pfam" id="PF00561"/>
    </source>
</evidence>
<dbReference type="GO" id="GO:0016020">
    <property type="term" value="C:membrane"/>
    <property type="evidence" value="ECO:0007669"/>
    <property type="project" value="TreeGrafter"/>
</dbReference>
<dbReference type="AlphaFoldDB" id="A0A0J1CN05"/>
<dbReference type="PANTHER" id="PTHR43798:SF33">
    <property type="entry name" value="HYDROLASE, PUTATIVE (AFU_ORTHOLOGUE AFUA_2G14860)-RELATED"/>
    <property type="match status" value="1"/>
</dbReference>
<sequence>MPKVKVSDIQMYYEEMGDPEGEPLLVTSGWSKIATATERYRKIFGNQYRLIRNEHRGMGSTDAPDGPYSITQLADDLNGLLEHLDLRNLRVLAGGGMGSLVGIALAATYPERVRSLVLGAPSVKADNFMRSLYYYWRDLYNVSPELWARDITLSDYTRETWNERPEIIEKALAGRINDDPFARPEIYGWLLDAYTSFDATDYLPRIACPTLVVCGGFEDRPTGPEYAREVYARIPGAKLHIIQNAAHAYQGERTEEFAKVVNTWFERT</sequence>
<dbReference type="OrthoDB" id="9793083at2"/>
<dbReference type="PANTHER" id="PTHR43798">
    <property type="entry name" value="MONOACYLGLYCEROL LIPASE"/>
    <property type="match status" value="1"/>
</dbReference>
<dbReference type="InterPro" id="IPR000073">
    <property type="entry name" value="AB_hydrolase_1"/>
</dbReference>
<dbReference type="EMBL" id="AEJF01000203">
    <property type="protein sequence ID" value="KLU21791.1"/>
    <property type="molecule type" value="Genomic_DNA"/>
</dbReference>
<protein>
    <recommendedName>
        <fullName evidence="1">AB hydrolase-1 domain-containing protein</fullName>
    </recommendedName>
</protein>
<dbReference type="GO" id="GO:0047372">
    <property type="term" value="F:monoacylglycerol lipase activity"/>
    <property type="evidence" value="ECO:0007669"/>
    <property type="project" value="TreeGrafter"/>
</dbReference>
<organism evidence="2 3">
    <name type="scientific">Caballeronia mineralivorans PML1(12)</name>
    <dbReference type="NCBI Taxonomy" id="908627"/>
    <lineage>
        <taxon>Bacteria</taxon>
        <taxon>Pseudomonadati</taxon>
        <taxon>Pseudomonadota</taxon>
        <taxon>Betaproteobacteria</taxon>
        <taxon>Burkholderiales</taxon>
        <taxon>Burkholderiaceae</taxon>
        <taxon>Caballeronia</taxon>
    </lineage>
</organism>
<dbReference type="PATRIC" id="fig|908627.4.peg.7622"/>
<dbReference type="Pfam" id="PF00561">
    <property type="entry name" value="Abhydrolase_1"/>
    <property type="match status" value="1"/>
</dbReference>
<evidence type="ECO:0000313" key="3">
    <source>
        <dbReference type="Proteomes" id="UP000035963"/>
    </source>
</evidence>
<dbReference type="InterPro" id="IPR029058">
    <property type="entry name" value="AB_hydrolase_fold"/>
</dbReference>
<dbReference type="GO" id="GO:0046464">
    <property type="term" value="P:acylglycerol catabolic process"/>
    <property type="evidence" value="ECO:0007669"/>
    <property type="project" value="TreeGrafter"/>
</dbReference>
<dbReference type="PRINTS" id="PR00111">
    <property type="entry name" value="ABHYDROLASE"/>
</dbReference>